<keyword evidence="3 5" id="KW-0442">Lipid degradation</keyword>
<dbReference type="SMART" id="SM00148">
    <property type="entry name" value="PLCXc"/>
    <property type="match status" value="1"/>
</dbReference>
<dbReference type="InterPro" id="IPR000909">
    <property type="entry name" value="PLipase_C_PInositol-sp_X_dom"/>
</dbReference>
<feature type="compositionally biased region" description="Low complexity" evidence="6">
    <location>
        <begin position="391"/>
        <end position="404"/>
    </location>
</feature>
<accession>A0AAV5QR07</accession>
<dbReference type="RefSeq" id="XP_064853977.1">
    <property type="nucleotide sequence ID" value="XM_064997905.1"/>
</dbReference>
<dbReference type="InterPro" id="IPR035892">
    <property type="entry name" value="C2_domain_sf"/>
</dbReference>
<dbReference type="AlphaFoldDB" id="A0AAV5QR07"/>
<evidence type="ECO:0000313" key="9">
    <source>
        <dbReference type="Proteomes" id="UP001360560"/>
    </source>
</evidence>
<evidence type="ECO:0000313" key="8">
    <source>
        <dbReference type="EMBL" id="GMM36981.1"/>
    </source>
</evidence>
<dbReference type="Gene3D" id="3.20.20.190">
    <property type="entry name" value="Phosphatidylinositol (PI) phosphodiesterase"/>
    <property type="match status" value="1"/>
</dbReference>
<dbReference type="GO" id="GO:0051209">
    <property type="term" value="P:release of sequestered calcium ion into cytosol"/>
    <property type="evidence" value="ECO:0007669"/>
    <property type="project" value="TreeGrafter"/>
</dbReference>
<evidence type="ECO:0000256" key="1">
    <source>
        <dbReference type="ARBA" id="ARBA00012368"/>
    </source>
</evidence>
<feature type="region of interest" description="Disordered" evidence="6">
    <location>
        <begin position="364"/>
        <end position="404"/>
    </location>
</feature>
<dbReference type="PROSITE" id="PS50007">
    <property type="entry name" value="PIPLC_X_DOMAIN"/>
    <property type="match status" value="1"/>
</dbReference>
<dbReference type="Proteomes" id="UP001360560">
    <property type="component" value="Unassembled WGS sequence"/>
</dbReference>
<dbReference type="Pfam" id="PF00388">
    <property type="entry name" value="PI-PLC-X"/>
    <property type="match status" value="1"/>
</dbReference>
<reference evidence="8 9" key="1">
    <citation type="journal article" date="2023" name="Elife">
        <title>Identification of key yeast species and microbe-microbe interactions impacting larval growth of Drosophila in the wild.</title>
        <authorList>
            <person name="Mure A."/>
            <person name="Sugiura Y."/>
            <person name="Maeda R."/>
            <person name="Honda K."/>
            <person name="Sakurai N."/>
            <person name="Takahashi Y."/>
            <person name="Watada M."/>
            <person name="Katoh T."/>
            <person name="Gotoh A."/>
            <person name="Gotoh Y."/>
            <person name="Taniguchi I."/>
            <person name="Nakamura K."/>
            <person name="Hayashi T."/>
            <person name="Katayama T."/>
            <person name="Uemura T."/>
            <person name="Hattori Y."/>
        </authorList>
    </citation>
    <scope>NUCLEOTIDE SEQUENCE [LARGE SCALE GENOMIC DNA]</scope>
    <source>
        <strain evidence="8 9">SC-9</strain>
    </source>
</reference>
<dbReference type="PRINTS" id="PR00390">
    <property type="entry name" value="PHPHLIPASEC"/>
</dbReference>
<dbReference type="GeneID" id="90074956"/>
<dbReference type="InterPro" id="IPR001192">
    <property type="entry name" value="PI-PLC_fam"/>
</dbReference>
<keyword evidence="2 5" id="KW-0378">Hydrolase</keyword>
<evidence type="ECO:0000256" key="6">
    <source>
        <dbReference type="SAM" id="MobiDB-lite"/>
    </source>
</evidence>
<proteinExistence type="predicted"/>
<feature type="domain" description="PI-PLC Y-box" evidence="7">
    <location>
        <begin position="427"/>
        <end position="545"/>
    </location>
</feature>
<name>A0AAV5QR07_9ASCO</name>
<protein>
    <recommendedName>
        <fullName evidence="1 5">Phosphoinositide phospholipase C</fullName>
        <ecNumber evidence="1 5">3.1.4.11</ecNumber>
    </recommendedName>
</protein>
<dbReference type="InterPro" id="IPR011992">
    <property type="entry name" value="EF-hand-dom_pair"/>
</dbReference>
<dbReference type="PROSITE" id="PS50008">
    <property type="entry name" value="PIPLC_Y_DOMAIN"/>
    <property type="match status" value="1"/>
</dbReference>
<dbReference type="Gene3D" id="2.60.40.150">
    <property type="entry name" value="C2 domain"/>
    <property type="match status" value="1"/>
</dbReference>
<dbReference type="GO" id="GO:0004435">
    <property type="term" value="F:phosphatidylinositol-4,5-bisphosphate phospholipase C activity"/>
    <property type="evidence" value="ECO:0007669"/>
    <property type="project" value="UniProtKB-EC"/>
</dbReference>
<dbReference type="SUPFAM" id="SSF51695">
    <property type="entry name" value="PLC-like phosphodiesterases"/>
    <property type="match status" value="1"/>
</dbReference>
<dbReference type="PANTHER" id="PTHR10336">
    <property type="entry name" value="PHOSPHOINOSITIDE-SPECIFIC PHOSPHOLIPASE C FAMILY PROTEIN"/>
    <property type="match status" value="1"/>
</dbReference>
<keyword evidence="4 5" id="KW-0443">Lipid metabolism</keyword>
<feature type="compositionally biased region" description="Low complexity" evidence="6">
    <location>
        <begin position="364"/>
        <end position="381"/>
    </location>
</feature>
<evidence type="ECO:0000256" key="4">
    <source>
        <dbReference type="ARBA" id="ARBA00023098"/>
    </source>
</evidence>
<dbReference type="GO" id="GO:0048015">
    <property type="term" value="P:phosphatidylinositol-mediated signaling"/>
    <property type="evidence" value="ECO:0007669"/>
    <property type="project" value="TreeGrafter"/>
</dbReference>
<keyword evidence="9" id="KW-1185">Reference proteome</keyword>
<comment type="catalytic activity">
    <reaction evidence="5">
        <text>a 1,2-diacyl-sn-glycero-3-phospho-(1D-myo-inositol-4,5-bisphosphate) + H2O = 1D-myo-inositol 1,4,5-trisphosphate + a 1,2-diacyl-sn-glycerol + H(+)</text>
        <dbReference type="Rhea" id="RHEA:33179"/>
        <dbReference type="ChEBI" id="CHEBI:15377"/>
        <dbReference type="ChEBI" id="CHEBI:15378"/>
        <dbReference type="ChEBI" id="CHEBI:17815"/>
        <dbReference type="ChEBI" id="CHEBI:58456"/>
        <dbReference type="ChEBI" id="CHEBI:203600"/>
        <dbReference type="EC" id="3.1.4.11"/>
    </reaction>
</comment>
<gene>
    <name evidence="8" type="ORF">DASC09_043060</name>
</gene>
<dbReference type="InterPro" id="IPR001711">
    <property type="entry name" value="PLipase_C_Pinositol-sp_Y"/>
</dbReference>
<dbReference type="GO" id="GO:0016042">
    <property type="term" value="P:lipid catabolic process"/>
    <property type="evidence" value="ECO:0007669"/>
    <property type="project" value="UniProtKB-KW"/>
</dbReference>
<dbReference type="EMBL" id="BTFZ01000011">
    <property type="protein sequence ID" value="GMM36981.1"/>
    <property type="molecule type" value="Genomic_DNA"/>
</dbReference>
<dbReference type="EC" id="3.1.4.11" evidence="1 5"/>
<evidence type="ECO:0000259" key="7">
    <source>
        <dbReference type="PROSITE" id="PS50008"/>
    </source>
</evidence>
<dbReference type="Pfam" id="PF00387">
    <property type="entry name" value="PI-PLC-Y"/>
    <property type="match status" value="1"/>
</dbReference>
<dbReference type="Gene3D" id="1.10.238.10">
    <property type="entry name" value="EF-hand"/>
    <property type="match status" value="1"/>
</dbReference>
<organism evidence="8 9">
    <name type="scientific">Saccharomycopsis crataegensis</name>
    <dbReference type="NCBI Taxonomy" id="43959"/>
    <lineage>
        <taxon>Eukaryota</taxon>
        <taxon>Fungi</taxon>
        <taxon>Dikarya</taxon>
        <taxon>Ascomycota</taxon>
        <taxon>Saccharomycotina</taxon>
        <taxon>Saccharomycetes</taxon>
        <taxon>Saccharomycopsidaceae</taxon>
        <taxon>Saccharomycopsis</taxon>
    </lineage>
</organism>
<dbReference type="InterPro" id="IPR017946">
    <property type="entry name" value="PLC-like_Pdiesterase_TIM-brl"/>
</dbReference>
<sequence length="697" mass="77315">MNVFQSPTLLSHHLHHHHQISKPPAAAAAVAADAPTTIPLQLIETSSLEFEDDDDTSSQGSVFSSILDNECPESLASVIPEPIIELFNRLSGDQPSISPEEFVKFYKSQNNCLITQHQSQLILDKYSTNNKNINTSGCQPSITLESFHKFLTSNDNCLMNNNLGLEDFTRPLNQYYISSSHNTYLTGRQIGGTSSIDLYISALSKGCRCIEIDIWDGANGPVVSHGPTLTTSVNLNKVIETIRHYGFLHSDLPLILSVEIHCKKQYQHQVKQSFVNGLGDLLMQGNNNNADNLSDEHLPPVDQLKNKILIKIKRPSNTNITTSQPPSLSSCSSTSGGFYSINGTGSFMSYINSTSGFLHHTSSSSSSSSSSSLSETSMSTAGGSGGDSDSHFSIPSSSSESSLGLLSPNFSTLSISNNKKHKIIPELYQMSHYIHGVKFKNFCSTDAKTFNHCFSFSNSKLYSMLRHASPSTIEAVHLHNTNHLMRIYPSGYKINSSNFDPTTFWKFGCQMVATNWQTWDLGEQINESMFNYGSRSGFILKPQYLLDSQSSSYGNSLIRNSSIDESNLSNVKFCIEVLHGEFNNNASSKPSPITMKIIGHESKSQGLRKFLANSFFKKSKSLTSNTMWQNSKFSGELFNTLFEFLFLKFSIGNGEFERSVVVRMCYLNNGYKFFSLVDEFGNETDEKLFVKIDITVN</sequence>
<evidence type="ECO:0000256" key="2">
    <source>
        <dbReference type="ARBA" id="ARBA00022801"/>
    </source>
</evidence>
<dbReference type="PANTHER" id="PTHR10336:SF36">
    <property type="entry name" value="1-PHOSPHATIDYLINOSITOL 4,5-BISPHOSPHATE PHOSPHODIESTERASE BETA-4"/>
    <property type="match status" value="1"/>
</dbReference>
<dbReference type="SMART" id="SM00149">
    <property type="entry name" value="PLCYc"/>
    <property type="match status" value="1"/>
</dbReference>
<evidence type="ECO:0000256" key="3">
    <source>
        <dbReference type="ARBA" id="ARBA00022963"/>
    </source>
</evidence>
<dbReference type="SUPFAM" id="SSF47473">
    <property type="entry name" value="EF-hand"/>
    <property type="match status" value="1"/>
</dbReference>
<evidence type="ECO:0000256" key="5">
    <source>
        <dbReference type="RuleBase" id="RU361133"/>
    </source>
</evidence>
<comment type="caution">
    <text evidence="8">The sequence shown here is derived from an EMBL/GenBank/DDBJ whole genome shotgun (WGS) entry which is preliminary data.</text>
</comment>